<dbReference type="EMBL" id="RCMV01001742">
    <property type="protein sequence ID" value="KAG3207280.1"/>
    <property type="molecule type" value="Genomic_DNA"/>
</dbReference>
<comment type="caution">
    <text evidence="3">The sequence shown here is derived from an EMBL/GenBank/DDBJ whole genome shotgun (WGS) entry which is preliminary data.</text>
</comment>
<evidence type="ECO:0000313" key="4">
    <source>
        <dbReference type="Proteomes" id="UP000760860"/>
    </source>
</evidence>
<gene>
    <name evidence="2" type="ORF">PC117_g23933</name>
    <name evidence="3" type="ORF">PC129_g21510</name>
</gene>
<sequence>MQTPVEARAVKRTPNRNTSKSSRYFYEAVDEPEYGGSNDEDEGSTYRGDSDNSVNDYIRHLSFDKTESAPTPRLTT</sequence>
<evidence type="ECO:0000256" key="1">
    <source>
        <dbReference type="SAM" id="MobiDB-lite"/>
    </source>
</evidence>
<name>A0A8T1H5R8_9STRA</name>
<protein>
    <submittedName>
        <fullName evidence="3">Uncharacterized protein</fullName>
    </submittedName>
</protein>
<evidence type="ECO:0000313" key="3">
    <source>
        <dbReference type="EMBL" id="KAG3207280.1"/>
    </source>
</evidence>
<proteinExistence type="predicted"/>
<evidence type="ECO:0000313" key="2">
    <source>
        <dbReference type="EMBL" id="KAG2892823.1"/>
    </source>
</evidence>
<accession>A0A8T1H5R8</accession>
<dbReference type="AlphaFoldDB" id="A0A8T1H5R8"/>
<dbReference type="Proteomes" id="UP000760860">
    <property type="component" value="Unassembled WGS sequence"/>
</dbReference>
<dbReference type="EMBL" id="RCMK01001516">
    <property type="protein sequence ID" value="KAG2892823.1"/>
    <property type="molecule type" value="Genomic_DNA"/>
</dbReference>
<feature type="compositionally biased region" description="Acidic residues" evidence="1">
    <location>
        <begin position="28"/>
        <end position="43"/>
    </location>
</feature>
<dbReference type="Proteomes" id="UP000736787">
    <property type="component" value="Unassembled WGS sequence"/>
</dbReference>
<reference evidence="3" key="1">
    <citation type="submission" date="2018-05" db="EMBL/GenBank/DDBJ databases">
        <title>Effector identification in a new, highly contiguous assembly of the strawberry crown rot pathogen Phytophthora cactorum.</title>
        <authorList>
            <person name="Armitage A.D."/>
            <person name="Nellist C.F."/>
            <person name="Bates H."/>
            <person name="Vickerstaff R.J."/>
            <person name="Harrison R.J."/>
        </authorList>
    </citation>
    <scope>NUCLEOTIDE SEQUENCE</scope>
    <source>
        <strain evidence="2">4040</strain>
        <strain evidence="3">P421</strain>
    </source>
</reference>
<organism evidence="3 4">
    <name type="scientific">Phytophthora cactorum</name>
    <dbReference type="NCBI Taxonomy" id="29920"/>
    <lineage>
        <taxon>Eukaryota</taxon>
        <taxon>Sar</taxon>
        <taxon>Stramenopiles</taxon>
        <taxon>Oomycota</taxon>
        <taxon>Peronosporomycetes</taxon>
        <taxon>Peronosporales</taxon>
        <taxon>Peronosporaceae</taxon>
        <taxon>Phytophthora</taxon>
    </lineage>
</organism>
<feature type="region of interest" description="Disordered" evidence="1">
    <location>
        <begin position="1"/>
        <end position="54"/>
    </location>
</feature>